<dbReference type="PANTHER" id="PTHR33570">
    <property type="entry name" value="4-CARBOXYMUCONOLACTONE DECARBOXYLASE FAMILY PROTEIN"/>
    <property type="match status" value="1"/>
</dbReference>
<dbReference type="InterPro" id="IPR052512">
    <property type="entry name" value="4CMD/NDH-1_regulator"/>
</dbReference>
<dbReference type="PANTHER" id="PTHR33570:SF10">
    <property type="entry name" value="GAMMA-CARBOXYMUCONOLACTONE DECARBOXYLASE"/>
    <property type="match status" value="1"/>
</dbReference>
<evidence type="ECO:0000259" key="1">
    <source>
        <dbReference type="Pfam" id="PF02627"/>
    </source>
</evidence>
<dbReference type="Gene3D" id="1.20.1290.10">
    <property type="entry name" value="AhpD-like"/>
    <property type="match status" value="2"/>
</dbReference>
<comment type="caution">
    <text evidence="2">The sequence shown here is derived from an EMBL/GenBank/DDBJ whole genome shotgun (WGS) entry which is preliminary data.</text>
</comment>
<dbReference type="Proteomes" id="UP000789752">
    <property type="component" value="Unassembled WGS sequence"/>
</dbReference>
<proteinExistence type="predicted"/>
<gene>
    <name evidence="2" type="ORF">R54767_02969</name>
</gene>
<accession>A0ABN7QKL5</accession>
<dbReference type="InterPro" id="IPR029032">
    <property type="entry name" value="AhpD-like"/>
</dbReference>
<evidence type="ECO:0000313" key="3">
    <source>
        <dbReference type="Proteomes" id="UP000789752"/>
    </source>
</evidence>
<organism evidence="2 3">
    <name type="scientific">Paraburkholderia gardini</name>
    <dbReference type="NCBI Taxonomy" id="2823469"/>
    <lineage>
        <taxon>Bacteria</taxon>
        <taxon>Pseudomonadati</taxon>
        <taxon>Pseudomonadota</taxon>
        <taxon>Betaproteobacteria</taxon>
        <taxon>Burkholderiales</taxon>
        <taxon>Burkholderiaceae</taxon>
        <taxon>Paraburkholderia</taxon>
    </lineage>
</organism>
<keyword evidence="3" id="KW-1185">Reference proteome</keyword>
<name>A0ABN7QKL5_9BURK</name>
<feature type="domain" description="Carboxymuconolactone decarboxylase-like" evidence="1">
    <location>
        <begin position="35"/>
        <end position="119"/>
    </location>
</feature>
<dbReference type="Pfam" id="PF02627">
    <property type="entry name" value="CMD"/>
    <property type="match status" value="2"/>
</dbReference>
<dbReference type="EMBL" id="CAJQYY010000016">
    <property type="protein sequence ID" value="CAG4903455.1"/>
    <property type="molecule type" value="Genomic_DNA"/>
</dbReference>
<dbReference type="RefSeq" id="WP_228979372.1">
    <property type="nucleotide sequence ID" value="NZ_CAJQYY010000016.1"/>
</dbReference>
<dbReference type="InterPro" id="IPR003779">
    <property type="entry name" value="CMD-like"/>
</dbReference>
<sequence>MNHALSTTAVGLHYLAMIEGASHPSIIDALGDIAPDLAGLTISFAYGQVYSRPGLDLRQRQLVTVAALASMGGAEPQLKFHIAGALNAGASPEEVVELMTHLAVYAGFPAALNGVFAAKAVFGEKGVVADTTRAAPGTSRYDDGLTRLREIDGAAGEHVIDSLRDIAPDLGRFIIEFGFGDIYTRPGLDLLSRELATVAALAATGSATPQLKVHMHGLLNVGGTREQLVEVITQIAVYAGFPRAINAALAAKDVLAGRDFPAAPQM</sequence>
<evidence type="ECO:0000313" key="2">
    <source>
        <dbReference type="EMBL" id="CAG4903455.1"/>
    </source>
</evidence>
<feature type="domain" description="Carboxymuconolactone decarboxylase-like" evidence="1">
    <location>
        <begin position="168"/>
        <end position="253"/>
    </location>
</feature>
<dbReference type="SUPFAM" id="SSF69118">
    <property type="entry name" value="AhpD-like"/>
    <property type="match status" value="1"/>
</dbReference>
<reference evidence="2 3" key="1">
    <citation type="submission" date="2021-04" db="EMBL/GenBank/DDBJ databases">
        <authorList>
            <person name="Vanwijnsberghe S."/>
        </authorList>
    </citation>
    <scope>NUCLEOTIDE SEQUENCE [LARGE SCALE GENOMIC DNA]</scope>
    <source>
        <strain evidence="2 3">LMG 32171</strain>
    </source>
</reference>
<protein>
    <recommendedName>
        <fullName evidence="1">Carboxymuconolactone decarboxylase-like domain-containing protein</fullName>
    </recommendedName>
</protein>